<evidence type="ECO:0000256" key="2">
    <source>
        <dbReference type="SAM" id="Phobius"/>
    </source>
</evidence>
<dbReference type="CDD" id="cd03426">
    <property type="entry name" value="NUDIX_CoAse_Nudt7"/>
    <property type="match status" value="1"/>
</dbReference>
<feature type="domain" description="Nudix hydrolase" evidence="3">
    <location>
        <begin position="85"/>
        <end position="231"/>
    </location>
</feature>
<dbReference type="InterPro" id="IPR015797">
    <property type="entry name" value="NUDIX_hydrolase-like_dom_sf"/>
</dbReference>
<feature type="transmembrane region" description="Helical" evidence="2">
    <location>
        <begin position="415"/>
        <end position="435"/>
    </location>
</feature>
<feature type="compositionally biased region" description="Low complexity" evidence="1">
    <location>
        <begin position="326"/>
        <end position="340"/>
    </location>
</feature>
<feature type="transmembrane region" description="Helical" evidence="2">
    <location>
        <begin position="478"/>
        <end position="502"/>
    </location>
</feature>
<dbReference type="InterPro" id="IPR045121">
    <property type="entry name" value="CoAse"/>
</dbReference>
<evidence type="ECO:0000313" key="5">
    <source>
        <dbReference type="Proteomes" id="UP000289152"/>
    </source>
</evidence>
<name>A0A4Q1BN60_TREME</name>
<dbReference type="Proteomes" id="UP000289152">
    <property type="component" value="Unassembled WGS sequence"/>
</dbReference>
<keyword evidence="2" id="KW-0812">Transmembrane</keyword>
<gene>
    <name evidence="4" type="ORF">M231_03627</name>
</gene>
<keyword evidence="2" id="KW-1133">Transmembrane helix</keyword>
<evidence type="ECO:0000259" key="3">
    <source>
        <dbReference type="PROSITE" id="PS51462"/>
    </source>
</evidence>
<dbReference type="GO" id="GO:0010945">
    <property type="term" value="F:coenzyme A diphosphatase activity"/>
    <property type="evidence" value="ECO:0007669"/>
    <property type="project" value="InterPro"/>
</dbReference>
<dbReference type="AlphaFoldDB" id="A0A4Q1BN60"/>
<dbReference type="PANTHER" id="PTHR12992:SF44">
    <property type="entry name" value="NUDIX HYDROLASE DOMAIN-CONTAINING PROTEIN"/>
    <property type="match status" value="1"/>
</dbReference>
<sequence>MSDIAPATPIMPPAEILSQLFASLRTTPPRLIQSPPTQPRRASVALIIRMRPAEGLVFEGREPEGYTGQVIETADFGIGLGLDDFLRVPWVNHPLTVPELLFIRRAKSSVPNGQHNRWSSHIAFPGGRQEPEDESASYTALRETWEEIGIDLAEKEFIQVGRLDEREVTTSLGKRLMMILSPFVFLQTTPFTPTVDLNAAEVSSLHWIPLPTLTPPFSPEQWSHIDIDISTRLSPRNKFIRWSLRQLVGKMQFGCLLLPDEPSDLAEGFDAVAEVKDLENLPEGSGSWYNKAEGKRMLRLWGLTLGMTLDLVAHLPTASPSPLIVSASKGRSRSSSQSGSNPLPKYDPRTPVTVTSSYDDHWGGAAKMLADEKPAATPKDESMVGVKGFRGRRRYGVGPGVTAVFPRFEYPDVNFWIWSVVSSLLPMIELRFRVFGRRYRQVVRRWEASVRGQVRPADKRMNWSGAALATFYTAVRQALVVAILLRALATGLGIAAIGWWVMRRWGVGGEL</sequence>
<proteinExistence type="predicted"/>
<protein>
    <recommendedName>
        <fullName evidence="3">Nudix hydrolase domain-containing protein</fullName>
    </recommendedName>
</protein>
<dbReference type="InterPro" id="IPR000086">
    <property type="entry name" value="NUDIX_hydrolase_dom"/>
</dbReference>
<feature type="region of interest" description="Disordered" evidence="1">
    <location>
        <begin position="324"/>
        <end position="351"/>
    </location>
</feature>
<reference evidence="4 5" key="1">
    <citation type="submission" date="2016-06" db="EMBL/GenBank/DDBJ databases">
        <title>Evolution of pathogenesis and genome organization in the Tremellales.</title>
        <authorList>
            <person name="Cuomo C."/>
            <person name="Litvintseva A."/>
            <person name="Heitman J."/>
            <person name="Chen Y."/>
            <person name="Sun S."/>
            <person name="Springer D."/>
            <person name="Dromer F."/>
            <person name="Young S."/>
            <person name="Zeng Q."/>
            <person name="Chapman S."/>
            <person name="Gujja S."/>
            <person name="Saif S."/>
            <person name="Birren B."/>
        </authorList>
    </citation>
    <scope>NUCLEOTIDE SEQUENCE [LARGE SCALE GENOMIC DNA]</scope>
    <source>
        <strain evidence="4 5">ATCC 28783</strain>
    </source>
</reference>
<dbReference type="Gene3D" id="3.90.79.10">
    <property type="entry name" value="Nucleoside Triphosphate Pyrophosphohydrolase"/>
    <property type="match status" value="1"/>
</dbReference>
<dbReference type="EMBL" id="SDIL01000036">
    <property type="protein sequence ID" value="RXK39122.1"/>
    <property type="molecule type" value="Genomic_DNA"/>
</dbReference>
<keyword evidence="5" id="KW-1185">Reference proteome</keyword>
<dbReference type="SUPFAM" id="SSF55811">
    <property type="entry name" value="Nudix"/>
    <property type="match status" value="1"/>
</dbReference>
<keyword evidence="2" id="KW-0472">Membrane</keyword>
<dbReference type="InParanoid" id="A0A4Q1BN60"/>
<organism evidence="4 5">
    <name type="scientific">Tremella mesenterica</name>
    <name type="common">Jelly fungus</name>
    <dbReference type="NCBI Taxonomy" id="5217"/>
    <lineage>
        <taxon>Eukaryota</taxon>
        <taxon>Fungi</taxon>
        <taxon>Dikarya</taxon>
        <taxon>Basidiomycota</taxon>
        <taxon>Agaricomycotina</taxon>
        <taxon>Tremellomycetes</taxon>
        <taxon>Tremellales</taxon>
        <taxon>Tremellaceae</taxon>
        <taxon>Tremella</taxon>
    </lineage>
</organism>
<dbReference type="Pfam" id="PF00293">
    <property type="entry name" value="NUDIX"/>
    <property type="match status" value="1"/>
</dbReference>
<accession>A0A4Q1BN60</accession>
<evidence type="ECO:0000256" key="1">
    <source>
        <dbReference type="SAM" id="MobiDB-lite"/>
    </source>
</evidence>
<comment type="caution">
    <text evidence="4">The sequence shown here is derived from an EMBL/GenBank/DDBJ whole genome shotgun (WGS) entry which is preliminary data.</text>
</comment>
<dbReference type="OrthoDB" id="70823at2759"/>
<evidence type="ECO:0000313" key="4">
    <source>
        <dbReference type="EMBL" id="RXK39122.1"/>
    </source>
</evidence>
<dbReference type="VEuPathDB" id="FungiDB:TREMEDRAFT_70936"/>
<dbReference type="STRING" id="5217.A0A4Q1BN60"/>
<dbReference type="PROSITE" id="PS51462">
    <property type="entry name" value="NUDIX"/>
    <property type="match status" value="1"/>
</dbReference>
<dbReference type="PANTHER" id="PTHR12992">
    <property type="entry name" value="NUDIX HYDROLASE"/>
    <property type="match status" value="1"/>
</dbReference>